<name>A0A7K5BUK5_MOTAL</name>
<feature type="region of interest" description="Disordered" evidence="8">
    <location>
        <begin position="846"/>
        <end position="906"/>
    </location>
</feature>
<keyword evidence="12" id="KW-1185">Reference proteome</keyword>
<feature type="region of interest" description="Disordered" evidence="8">
    <location>
        <begin position="685"/>
        <end position="829"/>
    </location>
</feature>
<evidence type="ECO:0000256" key="1">
    <source>
        <dbReference type="ARBA" id="ARBA00004141"/>
    </source>
</evidence>
<evidence type="ECO:0000256" key="2">
    <source>
        <dbReference type="ARBA" id="ARBA00008066"/>
    </source>
</evidence>
<dbReference type="Pfam" id="PF01490">
    <property type="entry name" value="Aa_trans"/>
    <property type="match status" value="1"/>
</dbReference>
<feature type="transmembrane region" description="Helical" evidence="9">
    <location>
        <begin position="346"/>
        <end position="363"/>
    </location>
</feature>
<keyword evidence="7 9" id="KW-0472">Membrane</keyword>
<protein>
    <submittedName>
        <fullName evidence="11">AVT6B protein</fullName>
    </submittedName>
</protein>
<evidence type="ECO:0000313" key="12">
    <source>
        <dbReference type="Proteomes" id="UP000532252"/>
    </source>
</evidence>
<gene>
    <name evidence="11" type="primary">Avt6b</name>
    <name evidence="11" type="ORF">MOTALB_R02866</name>
</gene>
<feature type="domain" description="Amino acid transporter transmembrane" evidence="10">
    <location>
        <begin position="1"/>
        <end position="358"/>
    </location>
</feature>
<feature type="transmembrane region" description="Helical" evidence="9">
    <location>
        <begin position="313"/>
        <end position="334"/>
    </location>
</feature>
<accession>A0A7K5BUK5</accession>
<proteinExistence type="inferred from homology"/>
<feature type="non-terminal residue" evidence="11">
    <location>
        <position position="906"/>
    </location>
</feature>
<evidence type="ECO:0000256" key="6">
    <source>
        <dbReference type="ARBA" id="ARBA00022989"/>
    </source>
</evidence>
<feature type="compositionally biased region" description="Basic and acidic residues" evidence="8">
    <location>
        <begin position="458"/>
        <end position="484"/>
    </location>
</feature>
<comment type="subcellular location">
    <subcellularLocation>
        <location evidence="1">Membrane</location>
        <topology evidence="1">Multi-pass membrane protein</topology>
    </subcellularLocation>
</comment>
<dbReference type="EMBL" id="VXBE01003323">
    <property type="protein sequence ID" value="NWR99713.1"/>
    <property type="molecule type" value="Genomic_DNA"/>
</dbReference>
<organism evidence="11 12">
    <name type="scientific">Motacilla alba</name>
    <name type="common">White wagtail</name>
    <name type="synonym">Pied wagtail</name>
    <dbReference type="NCBI Taxonomy" id="45807"/>
    <lineage>
        <taxon>Eukaryota</taxon>
        <taxon>Metazoa</taxon>
        <taxon>Chordata</taxon>
        <taxon>Craniata</taxon>
        <taxon>Vertebrata</taxon>
        <taxon>Euteleostomi</taxon>
        <taxon>Archelosauria</taxon>
        <taxon>Archosauria</taxon>
        <taxon>Dinosauria</taxon>
        <taxon>Saurischia</taxon>
        <taxon>Theropoda</taxon>
        <taxon>Coelurosauria</taxon>
        <taxon>Aves</taxon>
        <taxon>Neognathae</taxon>
        <taxon>Neoaves</taxon>
        <taxon>Telluraves</taxon>
        <taxon>Australaves</taxon>
        <taxon>Passeriformes</taxon>
        <taxon>Passeroidea</taxon>
        <taxon>Motacillidae</taxon>
        <taxon>Motacilla</taxon>
    </lineage>
</organism>
<keyword evidence="6 9" id="KW-1133">Transmembrane helix</keyword>
<reference evidence="11 12" key="1">
    <citation type="submission" date="2019-09" db="EMBL/GenBank/DDBJ databases">
        <title>Bird 10,000 Genomes (B10K) Project - Family phase.</title>
        <authorList>
            <person name="Zhang G."/>
        </authorList>
    </citation>
    <scope>NUCLEOTIDE SEQUENCE [LARGE SCALE GENOMIC DNA]</scope>
    <source>
        <strain evidence="11">B10K-DU-001-75</strain>
        <tissue evidence="11">Muscle</tissue>
    </source>
</reference>
<evidence type="ECO:0000256" key="8">
    <source>
        <dbReference type="SAM" id="MobiDB-lite"/>
    </source>
</evidence>
<feature type="region of interest" description="Disordered" evidence="8">
    <location>
        <begin position="377"/>
        <end position="632"/>
    </location>
</feature>
<feature type="transmembrane region" description="Helical" evidence="9">
    <location>
        <begin position="193"/>
        <end position="220"/>
    </location>
</feature>
<dbReference type="GO" id="GO:0015179">
    <property type="term" value="F:L-amino acid transmembrane transporter activity"/>
    <property type="evidence" value="ECO:0007669"/>
    <property type="project" value="TreeGrafter"/>
</dbReference>
<comment type="similarity">
    <text evidence="2">Belongs to the amino acid/polyamine transporter 2 family.</text>
</comment>
<feature type="transmembrane region" description="Helical" evidence="9">
    <location>
        <begin position="289"/>
        <end position="307"/>
    </location>
</feature>
<evidence type="ECO:0000256" key="5">
    <source>
        <dbReference type="ARBA" id="ARBA00022970"/>
    </source>
</evidence>
<feature type="transmembrane region" description="Helical" evidence="9">
    <location>
        <begin position="6"/>
        <end position="26"/>
    </location>
</feature>
<dbReference type="AlphaFoldDB" id="A0A7K5BUK5"/>
<keyword evidence="5" id="KW-0029">Amino-acid transport</keyword>
<dbReference type="Proteomes" id="UP000532252">
    <property type="component" value="Unassembled WGS sequence"/>
</dbReference>
<feature type="compositionally biased region" description="Basic and acidic residues" evidence="8">
    <location>
        <begin position="806"/>
        <end position="829"/>
    </location>
</feature>
<feature type="compositionally biased region" description="Basic and acidic residues" evidence="8">
    <location>
        <begin position="760"/>
        <end position="798"/>
    </location>
</feature>
<dbReference type="PANTHER" id="PTHR22950">
    <property type="entry name" value="AMINO ACID TRANSPORTER"/>
    <property type="match status" value="1"/>
</dbReference>
<dbReference type="InterPro" id="IPR013057">
    <property type="entry name" value="AA_transpt_TM"/>
</dbReference>
<evidence type="ECO:0000313" key="11">
    <source>
        <dbReference type="EMBL" id="NWR99713.1"/>
    </source>
</evidence>
<feature type="non-terminal residue" evidence="11">
    <location>
        <position position="1"/>
    </location>
</feature>
<feature type="compositionally biased region" description="Basic and acidic residues" evidence="8">
    <location>
        <begin position="495"/>
        <end position="507"/>
    </location>
</feature>
<keyword evidence="4 9" id="KW-0812">Transmembrane</keyword>
<feature type="compositionally biased region" description="Basic and acidic residues" evidence="8">
    <location>
        <begin position="577"/>
        <end position="630"/>
    </location>
</feature>
<evidence type="ECO:0000256" key="7">
    <source>
        <dbReference type="ARBA" id="ARBA00023136"/>
    </source>
</evidence>
<sequence length="906" mass="99260">QCGILLGAVLLIFCSWMTHQSCMFLVKSANLSKRRTYPGLAFHAYGKAGKMLVETSMIGLMLGTCIAFYVVIGDLGSNFFAQMLGLQVSGPFRIVLLFAVSLCIVLPLSLQRNMMASIQSFSAMALIFYSVFMFVVVVSSFNHGLFSGQWLQRVSYMRWEGIFRCIPIFGMSFACQSQVLPTYDSLDEPSVKIMSSIFASSLNVVTTFYIMVGFFGYVSYTEAIAGNVLMNFPSNVVTEMIRVGFMMSVAVGFPMMILPCRQALNTLLFEQQQKDGTFAAGGYMPPLRFKALTLAVVFGTMVGGIMIPNVETVLGLTGATMGSLICFICPALIYKKIHKNALCSQIILWIGLGMLVISTYTTLSATEDTPVRTEAVGLEHLGREENRIGQDSVKLPEQNPAVEEPEDDRDKPKVPEEKEEMEQPQIKVPVQREEERGKVEEKVQLDRPDQGIAVPVGEAHRHEPPVPHDEVVVDMGREREDSSENKGAPGGAGDRLLEEPARLKPQKEALGPKQGKDVVAENQQRGGTGGPVPNLEKAPEAAVPQGERPPYKELQPGEAKLEAKAQAAVLDGDTAEAAERDKSQLQLPRKAEEAAKSVEKEADPGEKQELPLPERAEVLESRNTEEKQEKAGGVLFPLSFSPFPEAGKLLDHNVLLQVIKEQQVQHKQLLDQQAKLLAVIEEQHKEIHQQRQEEGAEEKPKPAEAQLEPAVPLSRSREDEGPGAEGEPAGKALSKEQLGQQPPDSTRQHRDVPGRLQEAGQRRDVPVAAPKERKVPLQENDRAVKNPVENRDPLHGDAQRVPAARNHLEKKALAEDLGGEREAKAGRDVHQKKNFLKAVEAATAPIQREQPGAAKVQGVAGKSLERDSGAGLKAKTLSQVEPKDLAVAPASSSNRNVAAREQHPRE</sequence>
<dbReference type="GO" id="GO:0016020">
    <property type="term" value="C:membrane"/>
    <property type="evidence" value="ECO:0007669"/>
    <property type="project" value="UniProtKB-SubCell"/>
</dbReference>
<feature type="transmembrane region" description="Helical" evidence="9">
    <location>
        <begin position="51"/>
        <end position="72"/>
    </location>
</feature>
<comment type="caution">
    <text evidence="11">The sequence shown here is derived from an EMBL/GenBank/DDBJ whole genome shotgun (WGS) entry which is preliminary data.</text>
</comment>
<feature type="compositionally biased region" description="Basic and acidic residues" evidence="8">
    <location>
        <begin position="430"/>
        <end position="449"/>
    </location>
</feature>
<evidence type="ECO:0000256" key="3">
    <source>
        <dbReference type="ARBA" id="ARBA00022448"/>
    </source>
</evidence>
<dbReference type="PANTHER" id="PTHR22950:SF646">
    <property type="entry name" value="SODIUM-COUPLED NEUTRAL AMINO ACID TRANSPORTER 10-RELATED"/>
    <property type="match status" value="1"/>
</dbReference>
<evidence type="ECO:0000259" key="10">
    <source>
        <dbReference type="Pfam" id="PF01490"/>
    </source>
</evidence>
<feature type="transmembrane region" description="Helical" evidence="9">
    <location>
        <begin position="122"/>
        <end position="141"/>
    </location>
</feature>
<keyword evidence="3" id="KW-0813">Transport</keyword>
<feature type="transmembrane region" description="Helical" evidence="9">
    <location>
        <begin position="92"/>
        <end position="110"/>
    </location>
</feature>
<evidence type="ECO:0000256" key="9">
    <source>
        <dbReference type="SAM" id="Phobius"/>
    </source>
</evidence>
<evidence type="ECO:0000256" key="4">
    <source>
        <dbReference type="ARBA" id="ARBA00022692"/>
    </source>
</evidence>
<feature type="compositionally biased region" description="Basic and acidic residues" evidence="8">
    <location>
        <begin position="685"/>
        <end position="702"/>
    </location>
</feature>